<proteinExistence type="predicted"/>
<dbReference type="AlphaFoldDB" id="A0A174YTG1"/>
<dbReference type="RefSeq" id="WP_022097825.1">
    <property type="nucleotide sequence ID" value="NZ_CZBU01000003.1"/>
</dbReference>
<name>A0A174YTG1_9FIRM</name>
<evidence type="ECO:0000313" key="4">
    <source>
        <dbReference type="Proteomes" id="UP000095621"/>
    </source>
</evidence>
<reference evidence="2 4" key="1">
    <citation type="submission" date="2015-09" db="EMBL/GenBank/DDBJ databases">
        <authorList>
            <consortium name="Pathogen Informatics"/>
        </authorList>
    </citation>
    <scope>NUCLEOTIDE SEQUENCE [LARGE SCALE GENOMIC DNA]</scope>
    <source>
        <strain evidence="2 4">2789STDY5834875</strain>
    </source>
</reference>
<dbReference type="Proteomes" id="UP000481964">
    <property type="component" value="Unassembled WGS sequence"/>
</dbReference>
<organism evidence="2 4">
    <name type="scientific">Lachnospira eligens</name>
    <dbReference type="NCBI Taxonomy" id="39485"/>
    <lineage>
        <taxon>Bacteria</taxon>
        <taxon>Bacillati</taxon>
        <taxon>Bacillota</taxon>
        <taxon>Clostridia</taxon>
        <taxon>Lachnospirales</taxon>
        <taxon>Lachnospiraceae</taxon>
        <taxon>Lachnospira</taxon>
    </lineage>
</organism>
<sequence>MKKKISGKAIAAIIAALAVVGIAVYLIGSTSKQVVNIDISGFNEMTIMSGGTGKTITPNEEQRMQISSLVKNMNLKAKKFPRTNGWGYCITYYKDGVANTIVLAGKVTWNGADYKVDKESYDKLKEYIDTLYK</sequence>
<evidence type="ECO:0000313" key="3">
    <source>
        <dbReference type="EMBL" id="MSC56329.1"/>
    </source>
</evidence>
<keyword evidence="1" id="KW-1133">Transmembrane helix</keyword>
<accession>A0A174YTG1</accession>
<dbReference type="EMBL" id="WKRD01000002">
    <property type="protein sequence ID" value="MSC56329.1"/>
    <property type="molecule type" value="Genomic_DNA"/>
</dbReference>
<evidence type="ECO:0000313" key="2">
    <source>
        <dbReference type="EMBL" id="CUQ76992.1"/>
    </source>
</evidence>
<evidence type="ECO:0000313" key="5">
    <source>
        <dbReference type="Proteomes" id="UP000481964"/>
    </source>
</evidence>
<evidence type="ECO:0000256" key="1">
    <source>
        <dbReference type="SAM" id="Phobius"/>
    </source>
</evidence>
<reference evidence="3 5" key="2">
    <citation type="journal article" date="2019" name="Nat. Med.">
        <title>A library of human gut bacterial isolates paired with longitudinal multiomics data enables mechanistic microbiome research.</title>
        <authorList>
            <person name="Poyet M."/>
            <person name="Groussin M."/>
            <person name="Gibbons S.M."/>
            <person name="Avila-Pacheco J."/>
            <person name="Jiang X."/>
            <person name="Kearney S.M."/>
            <person name="Perrotta A.R."/>
            <person name="Berdy B."/>
            <person name="Zhao S."/>
            <person name="Lieberman T.D."/>
            <person name="Swanson P.K."/>
            <person name="Smith M."/>
            <person name="Roesemann S."/>
            <person name="Alexander J.E."/>
            <person name="Rich S.A."/>
            <person name="Livny J."/>
            <person name="Vlamakis H."/>
            <person name="Clish C."/>
            <person name="Bullock K."/>
            <person name="Deik A."/>
            <person name="Scott J."/>
            <person name="Pierce K.A."/>
            <person name="Xavier R.J."/>
            <person name="Alm E.J."/>
        </authorList>
    </citation>
    <scope>NUCLEOTIDE SEQUENCE [LARGE SCALE GENOMIC DNA]</scope>
    <source>
        <strain evidence="3 5">BIOML-A1</strain>
    </source>
</reference>
<dbReference type="EMBL" id="CZBU01000003">
    <property type="protein sequence ID" value="CUQ76992.1"/>
    <property type="molecule type" value="Genomic_DNA"/>
</dbReference>
<protein>
    <submittedName>
        <fullName evidence="2">Uncharacterized protein</fullName>
    </submittedName>
</protein>
<keyword evidence="1" id="KW-0812">Transmembrane</keyword>
<gene>
    <name evidence="2" type="ORF">ERS852490_01341</name>
    <name evidence="3" type="ORF">GKE48_02515</name>
</gene>
<feature type="transmembrane region" description="Helical" evidence="1">
    <location>
        <begin position="9"/>
        <end position="28"/>
    </location>
</feature>
<dbReference type="Proteomes" id="UP000095621">
    <property type="component" value="Unassembled WGS sequence"/>
</dbReference>
<keyword evidence="1" id="KW-0472">Membrane</keyword>